<accession>A0A165T3T5</accession>
<evidence type="ECO:0000313" key="1">
    <source>
        <dbReference type="EMBL" id="KZL05390.1"/>
    </source>
</evidence>
<gene>
    <name evidence="1" type="ORF">PsAD2_04315</name>
</gene>
<proteinExistence type="predicted"/>
<keyword evidence="2" id="KW-1185">Reference proteome</keyword>
<name>A0A165T3T5_9HYPH</name>
<dbReference type="STRING" id="989403.SAMN05421798_101942"/>
<dbReference type="AlphaFoldDB" id="A0A165T3T5"/>
<organism evidence="1 2">
    <name type="scientific">Pseudovibrio axinellae</name>
    <dbReference type="NCBI Taxonomy" id="989403"/>
    <lineage>
        <taxon>Bacteria</taxon>
        <taxon>Pseudomonadati</taxon>
        <taxon>Pseudomonadota</taxon>
        <taxon>Alphaproteobacteria</taxon>
        <taxon>Hyphomicrobiales</taxon>
        <taxon>Stappiaceae</taxon>
        <taxon>Pseudovibrio</taxon>
    </lineage>
</organism>
<protein>
    <submittedName>
        <fullName evidence="1">Uncharacterized protein</fullName>
    </submittedName>
</protein>
<dbReference type="Proteomes" id="UP000076577">
    <property type="component" value="Unassembled WGS sequence"/>
</dbReference>
<comment type="caution">
    <text evidence="1">The sequence shown here is derived from an EMBL/GenBank/DDBJ whole genome shotgun (WGS) entry which is preliminary data.</text>
</comment>
<evidence type="ECO:0000313" key="2">
    <source>
        <dbReference type="Proteomes" id="UP000076577"/>
    </source>
</evidence>
<dbReference type="EMBL" id="LMCB01000152">
    <property type="protein sequence ID" value="KZL05390.1"/>
    <property type="molecule type" value="Genomic_DNA"/>
</dbReference>
<sequence>MFCYTELRQSELVEIEMGRPRYDALEKNTADSRR</sequence>
<reference evidence="1 2" key="1">
    <citation type="journal article" date="2016" name="Front. Microbiol.">
        <title>Comparative Genomic Analysis Reveals a Diverse Repertoire of Genes Involved in Prokaryote-Eukaryote Interactions within the Pseudovibrio Genus.</title>
        <authorList>
            <person name="Romano S."/>
            <person name="Fernandez-Guerra A."/>
            <person name="Reen F.J."/>
            <person name="Glockner F.O."/>
            <person name="Crowley S.P."/>
            <person name="O'Sullivan O."/>
            <person name="Cotter P.D."/>
            <person name="Adams C."/>
            <person name="Dobson A.D."/>
            <person name="O'Gara F."/>
        </authorList>
    </citation>
    <scope>NUCLEOTIDE SEQUENCE [LARGE SCALE GENOMIC DNA]</scope>
    <source>
        <strain evidence="1 2">Ad2</strain>
    </source>
</reference>